<organism evidence="1">
    <name type="scientific">uncultured Caudovirales phage</name>
    <dbReference type="NCBI Taxonomy" id="2100421"/>
    <lineage>
        <taxon>Viruses</taxon>
        <taxon>Duplodnaviria</taxon>
        <taxon>Heunggongvirae</taxon>
        <taxon>Uroviricota</taxon>
        <taxon>Caudoviricetes</taxon>
        <taxon>Peduoviridae</taxon>
        <taxon>Maltschvirus</taxon>
        <taxon>Maltschvirus maltsch</taxon>
    </lineage>
</organism>
<name>A0A6J5LVN6_9CAUD</name>
<gene>
    <name evidence="1" type="ORF">UFOVP330_91</name>
</gene>
<protein>
    <submittedName>
        <fullName evidence="1">Homeodomain-like domain containing protein</fullName>
    </submittedName>
</protein>
<dbReference type="GO" id="GO:0003677">
    <property type="term" value="F:DNA binding"/>
    <property type="evidence" value="ECO:0007669"/>
    <property type="project" value="UniProtKB-KW"/>
</dbReference>
<keyword evidence="1" id="KW-0371">Homeobox</keyword>
<accession>A0A6J5LVN6</accession>
<proteinExistence type="predicted"/>
<evidence type="ECO:0000313" key="1">
    <source>
        <dbReference type="EMBL" id="CAB4138515.1"/>
    </source>
</evidence>
<sequence>MPTLSTTTLPHPDYGLAEETRLRVLEDSDLYGIRAAAEAHGLHHTTVYNWRRRYGFVALKVQGA</sequence>
<dbReference type="Pfam" id="PF13384">
    <property type="entry name" value="HTH_23"/>
    <property type="match status" value="1"/>
</dbReference>
<keyword evidence="1" id="KW-0238">DNA-binding</keyword>
<dbReference type="EMBL" id="LR796344">
    <property type="protein sequence ID" value="CAB4138515.1"/>
    <property type="molecule type" value="Genomic_DNA"/>
</dbReference>
<reference evidence="1" key="1">
    <citation type="submission" date="2020-04" db="EMBL/GenBank/DDBJ databases">
        <authorList>
            <person name="Chiriac C."/>
            <person name="Salcher M."/>
            <person name="Ghai R."/>
            <person name="Kavagutti S V."/>
        </authorList>
    </citation>
    <scope>NUCLEOTIDE SEQUENCE</scope>
</reference>